<evidence type="ECO:0000256" key="3">
    <source>
        <dbReference type="ARBA" id="ARBA00022553"/>
    </source>
</evidence>
<name>A0ABU3CCF4_9FLAO</name>
<reference evidence="8 9" key="1">
    <citation type="submission" date="2023-09" db="EMBL/GenBank/DDBJ databases">
        <authorList>
            <person name="Rey-Velasco X."/>
        </authorList>
    </citation>
    <scope>NUCLEOTIDE SEQUENCE [LARGE SCALE GENOMIC DNA]</scope>
    <source>
        <strain evidence="8 9">F363</strain>
    </source>
</reference>
<feature type="domain" description="PAC" evidence="7">
    <location>
        <begin position="872"/>
        <end position="924"/>
    </location>
</feature>
<dbReference type="InterPro" id="IPR029016">
    <property type="entry name" value="GAF-like_dom_sf"/>
</dbReference>
<evidence type="ECO:0000313" key="8">
    <source>
        <dbReference type="EMBL" id="MDT0643902.1"/>
    </source>
</evidence>
<keyword evidence="9" id="KW-1185">Reference proteome</keyword>
<dbReference type="InterPro" id="IPR001610">
    <property type="entry name" value="PAC"/>
</dbReference>
<evidence type="ECO:0000256" key="1">
    <source>
        <dbReference type="ARBA" id="ARBA00000085"/>
    </source>
</evidence>
<dbReference type="EC" id="2.7.13.3" evidence="2"/>
<keyword evidence="4" id="KW-0808">Transferase</keyword>
<dbReference type="InterPro" id="IPR000700">
    <property type="entry name" value="PAS-assoc_C"/>
</dbReference>
<feature type="domain" description="PAC" evidence="7">
    <location>
        <begin position="216"/>
        <end position="268"/>
    </location>
</feature>
<dbReference type="Gene3D" id="2.10.70.100">
    <property type="match status" value="1"/>
</dbReference>
<dbReference type="InterPro" id="IPR000014">
    <property type="entry name" value="PAS"/>
</dbReference>
<dbReference type="SMART" id="SM00086">
    <property type="entry name" value="PAC"/>
    <property type="match status" value="6"/>
</dbReference>
<dbReference type="InterPro" id="IPR052162">
    <property type="entry name" value="Sensor_kinase/Photoreceptor"/>
</dbReference>
<comment type="caution">
    <text evidence="8">The sequence shown here is derived from an EMBL/GenBank/DDBJ whole genome shotgun (WGS) entry which is preliminary data.</text>
</comment>
<evidence type="ECO:0000313" key="9">
    <source>
        <dbReference type="Proteomes" id="UP001262889"/>
    </source>
</evidence>
<evidence type="ECO:0000259" key="6">
    <source>
        <dbReference type="PROSITE" id="PS50112"/>
    </source>
</evidence>
<dbReference type="EMBL" id="JAVRHQ010000018">
    <property type="protein sequence ID" value="MDT0643902.1"/>
    <property type="molecule type" value="Genomic_DNA"/>
</dbReference>
<dbReference type="SUPFAM" id="SSF55781">
    <property type="entry name" value="GAF domain-like"/>
    <property type="match status" value="1"/>
</dbReference>
<dbReference type="SUPFAM" id="SSF55785">
    <property type="entry name" value="PYP-like sensor domain (PAS domain)"/>
    <property type="match status" value="6"/>
</dbReference>
<feature type="domain" description="PAC" evidence="7">
    <location>
        <begin position="473"/>
        <end position="525"/>
    </location>
</feature>
<dbReference type="CDD" id="cd00130">
    <property type="entry name" value="PAS"/>
    <property type="match status" value="5"/>
</dbReference>
<keyword evidence="5" id="KW-0418">Kinase</keyword>
<feature type="domain" description="PAS" evidence="6">
    <location>
        <begin position="139"/>
        <end position="214"/>
    </location>
</feature>
<dbReference type="NCBIfam" id="TIGR00229">
    <property type="entry name" value="sensory_box"/>
    <property type="match status" value="4"/>
</dbReference>
<dbReference type="PANTHER" id="PTHR43304:SF1">
    <property type="entry name" value="PAC DOMAIN-CONTAINING PROTEIN"/>
    <property type="match status" value="1"/>
</dbReference>
<dbReference type="InterPro" id="IPR036097">
    <property type="entry name" value="HisK_dim/P_sf"/>
</dbReference>
<feature type="domain" description="PAC" evidence="7">
    <location>
        <begin position="1002"/>
        <end position="1054"/>
    </location>
</feature>
<dbReference type="Gene3D" id="1.10.287.130">
    <property type="match status" value="1"/>
</dbReference>
<feature type="domain" description="PAS" evidence="6">
    <location>
        <begin position="925"/>
        <end position="997"/>
    </location>
</feature>
<dbReference type="InterPro" id="IPR003661">
    <property type="entry name" value="HisK_dim/P_dom"/>
</dbReference>
<dbReference type="InterPro" id="IPR035965">
    <property type="entry name" value="PAS-like_dom_sf"/>
</dbReference>
<gene>
    <name evidence="8" type="ORF">RM553_13775</name>
</gene>
<dbReference type="Proteomes" id="UP001262889">
    <property type="component" value="Unassembled WGS sequence"/>
</dbReference>
<dbReference type="PROSITE" id="PS50113">
    <property type="entry name" value="PAC"/>
    <property type="match status" value="5"/>
</dbReference>
<feature type="domain" description="PAS" evidence="6">
    <location>
        <begin position="269"/>
        <end position="339"/>
    </location>
</feature>
<evidence type="ECO:0000256" key="4">
    <source>
        <dbReference type="ARBA" id="ARBA00022679"/>
    </source>
</evidence>
<comment type="catalytic activity">
    <reaction evidence="1">
        <text>ATP + protein L-histidine = ADP + protein N-phospho-L-histidine.</text>
        <dbReference type="EC" id="2.7.13.3"/>
    </reaction>
</comment>
<feature type="domain" description="PAC" evidence="7">
    <location>
        <begin position="752"/>
        <end position="800"/>
    </location>
</feature>
<dbReference type="SUPFAM" id="SSF47384">
    <property type="entry name" value="Homodimeric domain of signal transducing histidine kinase"/>
    <property type="match status" value="1"/>
</dbReference>
<dbReference type="SMART" id="SM00091">
    <property type="entry name" value="PAS"/>
    <property type="match status" value="5"/>
</dbReference>
<dbReference type="CDD" id="cd00082">
    <property type="entry name" value="HisKA"/>
    <property type="match status" value="1"/>
</dbReference>
<dbReference type="InterPro" id="IPR013655">
    <property type="entry name" value="PAS_fold_3"/>
</dbReference>
<dbReference type="Gene3D" id="3.30.450.40">
    <property type="match status" value="1"/>
</dbReference>
<protein>
    <recommendedName>
        <fullName evidence="2">histidine kinase</fullName>
        <ecNumber evidence="2">2.7.13.3</ecNumber>
    </recommendedName>
</protein>
<sequence length="1122" mass="130125">MENKELHTVFKLFPLASVILDYKAPDHYTISLVNEKFSCIMKAGRTKIKGENLFNEDIPFLQQNRSLFLKSLKSLREEKTSIKFSCSAFTEEENSDTIRNFYEIELRPILDSAETPSRVLLCIEDKTETIQEQKEGKRARNYLDNLVNSLPGVAYRCKVDEHWTMKFLSPKVKDITGYPASDFIKNNKRTFSSIILPEDLELTYQALDQIKQRNFFRIKYRLQRADGTIIWVEEQGAGVFTPKGELLYIDGVILDITDKIRQNLEIEKNNRRYQALVQEGSDLISIIDENANFLFASENNEKILGIPPSEFLGKNAFDFIHPEDKERLYANFVELQNSRRVRPQAFRFQDNKKNWRWLECVATNLKDDPAINGIVINSRDITKEFLQREELAKANERFRFAKKATNDALWDLDLISSEIHWGEGYETIFGYEKRNYYYDLYNAENYTKIYPKDVSNVINSLKTAVKDPDCQVWKEKYRYLRADGSISIVSNRAFIIRDKNNRAIRLVGALQDLTEEENRQEQSLLLTGIKSDLQGSAHNGESFPKMLLRLCSYTEADCGELWLTASDEIHHSARIATTELGKKFIEKSGNSQSFQVSEGIYGKEVKDKLLFWNKEELESLPVKNPGFTSACGVPLFSSGKCVGIICFFSTSKNTCDKRRSEVLQAINEEIALTILHKKKEEELVNFFKLSREILCIGGLDGQILRINPAVYDVLGYTAEEVMQQSITKFIHPEDYEKVRNKIVAFKEKTTDLNFEARYLGKDGKVVWISWTTAALHDENLIYAVGKDITASKHAALQLQESTEKLEYAQSIAKLGYWSRRVDEDISEWSKTTFKLFERSPKDFIPNMENVRKAFHPEDRYLLDAHLPKNQFKDFEHRIVTPTGKIKWVFQRIKLVTNNNGDPLRLDGVIQDITENKEKDLQVKVSNERYKIAMKATDEMIWDWDLSTDKVIRSKSYRKIFGYKSSAATSLQDFWFKNVHPEDRAAVINSLTKTLESKHRKKWKMHYRFYKADGEIAYVSDKAFIVRDKNKKAIRVVGAARDVTRSKLMIQEIQQQNKLLKEITWMQSHEVRAPLSRILSLIDLLPEINTEKEQKEFLDYLFISANELDEVIKGVISKTEKLC</sequence>
<keyword evidence="3" id="KW-0597">Phosphoprotein</keyword>
<organism evidence="8 9">
    <name type="scientific">Autumnicola tepida</name>
    <dbReference type="NCBI Taxonomy" id="3075595"/>
    <lineage>
        <taxon>Bacteria</taxon>
        <taxon>Pseudomonadati</taxon>
        <taxon>Bacteroidota</taxon>
        <taxon>Flavobacteriia</taxon>
        <taxon>Flavobacteriales</taxon>
        <taxon>Flavobacteriaceae</taxon>
        <taxon>Autumnicola</taxon>
    </lineage>
</organism>
<accession>A0ABU3CCF4</accession>
<dbReference type="PANTHER" id="PTHR43304">
    <property type="entry name" value="PHYTOCHROME-LIKE PROTEIN CPH1"/>
    <property type="match status" value="1"/>
</dbReference>
<dbReference type="Pfam" id="PF08447">
    <property type="entry name" value="PAS_3"/>
    <property type="match status" value="6"/>
</dbReference>
<evidence type="ECO:0000256" key="2">
    <source>
        <dbReference type="ARBA" id="ARBA00012438"/>
    </source>
</evidence>
<dbReference type="RefSeq" id="WP_311535521.1">
    <property type="nucleotide sequence ID" value="NZ_JAVRHQ010000018.1"/>
</dbReference>
<dbReference type="PROSITE" id="PS50112">
    <property type="entry name" value="PAS"/>
    <property type="match status" value="4"/>
</dbReference>
<evidence type="ECO:0000256" key="5">
    <source>
        <dbReference type="ARBA" id="ARBA00022777"/>
    </source>
</evidence>
<feature type="domain" description="PAS" evidence="6">
    <location>
        <begin position="679"/>
        <end position="742"/>
    </location>
</feature>
<dbReference type="Gene3D" id="3.30.450.20">
    <property type="entry name" value="PAS domain"/>
    <property type="match status" value="7"/>
</dbReference>
<evidence type="ECO:0000259" key="7">
    <source>
        <dbReference type="PROSITE" id="PS50113"/>
    </source>
</evidence>
<proteinExistence type="predicted"/>